<name>A0A7W6H142_9RHOB</name>
<dbReference type="InterPro" id="IPR045087">
    <property type="entry name" value="Cu-oxidase_fam"/>
</dbReference>
<dbReference type="InterPro" id="IPR011706">
    <property type="entry name" value="Cu-oxidase_C"/>
</dbReference>
<dbReference type="CDD" id="cd13887">
    <property type="entry name" value="CuRO_2_MCO_like_2"/>
    <property type="match status" value="1"/>
</dbReference>
<dbReference type="InterPro" id="IPR002355">
    <property type="entry name" value="Cu_oxidase_Cu_BS"/>
</dbReference>
<accession>A0A7W6H142</accession>
<keyword evidence="1" id="KW-0479">Metal-binding</keyword>
<sequence>MKHDLTRRGFLAASTAMAATTALPHRGFAQGSPLSLTATTRVIEVNGRAATVMGITNGAGKQGLVLDPGQRFQVDLTNALDEETIIHWHGQIPPNVQDGVPNLPMPMLTPGEMRSYDYATLPGTFWMHSHVPVQEMSLLAAPLIVRRPEDLTADRQEVVMFLHDFAFKPAEEVLAEITNGAAQHDMSSMGEQSDMAGMDHSGMDMSAMMEGGQMNMGGMAMDLNDFDFDAYLANDRTLADPEVIAVEPKGRILLRVINASAATVFWIDTGGVAARLVAVDGHPVEPMAGTRFGIAMAQRLDLEIDLPGAGGFPILALREGARERTGLILATKGAEIRRIEDLGETESDAFDIDLAQEVSLRAATAPLAPRPVDRSHMIMLGGTMQPYVWTINGQVWGSHIPIIATSGERVHLTFHNMSMMGHPIHLHGHVFQVVNVNGRAINGAFRDTVYVPPMAMVTVALDAGEAARWMLHCHHMPHLSTGMMTEFAVTA</sequence>
<keyword evidence="2" id="KW-0560">Oxidoreductase</keyword>
<dbReference type="Pfam" id="PF07731">
    <property type="entry name" value="Cu-oxidase_2"/>
    <property type="match status" value="1"/>
</dbReference>
<keyword evidence="8" id="KW-1185">Reference proteome</keyword>
<organism evidence="7 8">
    <name type="scientific">Sulfitobacter undariae</name>
    <dbReference type="NCBI Taxonomy" id="1563671"/>
    <lineage>
        <taxon>Bacteria</taxon>
        <taxon>Pseudomonadati</taxon>
        <taxon>Pseudomonadota</taxon>
        <taxon>Alphaproteobacteria</taxon>
        <taxon>Rhodobacterales</taxon>
        <taxon>Roseobacteraceae</taxon>
        <taxon>Sulfitobacter</taxon>
    </lineage>
</organism>
<dbReference type="Pfam" id="PF07732">
    <property type="entry name" value="Cu-oxidase_3"/>
    <property type="match status" value="1"/>
</dbReference>
<evidence type="ECO:0000313" key="7">
    <source>
        <dbReference type="EMBL" id="MBB3994712.1"/>
    </source>
</evidence>
<dbReference type="Pfam" id="PF00394">
    <property type="entry name" value="Cu-oxidase"/>
    <property type="match status" value="1"/>
</dbReference>
<protein>
    <submittedName>
        <fullName evidence="7">FtsP/CotA-like multicopper oxidase with cupredoxin domain</fullName>
    </submittedName>
</protein>
<dbReference type="InterPro" id="IPR011707">
    <property type="entry name" value="Cu-oxidase-like_N"/>
</dbReference>
<evidence type="ECO:0000259" key="6">
    <source>
        <dbReference type="Pfam" id="PF07732"/>
    </source>
</evidence>
<feature type="domain" description="Plastocyanin-like" evidence="4">
    <location>
        <begin position="227"/>
        <end position="316"/>
    </location>
</feature>
<dbReference type="InterPro" id="IPR001117">
    <property type="entry name" value="Cu-oxidase_2nd"/>
</dbReference>
<feature type="chain" id="PRO_5031361258" evidence="3">
    <location>
        <begin position="19"/>
        <end position="491"/>
    </location>
</feature>
<gene>
    <name evidence="7" type="ORF">GGR95_002360</name>
</gene>
<dbReference type="EMBL" id="JACIEI010000007">
    <property type="protein sequence ID" value="MBB3994712.1"/>
    <property type="molecule type" value="Genomic_DNA"/>
</dbReference>
<evidence type="ECO:0000256" key="2">
    <source>
        <dbReference type="ARBA" id="ARBA00023002"/>
    </source>
</evidence>
<reference evidence="7 8" key="1">
    <citation type="submission" date="2020-08" db="EMBL/GenBank/DDBJ databases">
        <title>Genomic Encyclopedia of Type Strains, Phase IV (KMG-IV): sequencing the most valuable type-strain genomes for metagenomic binning, comparative biology and taxonomic classification.</title>
        <authorList>
            <person name="Goeker M."/>
        </authorList>
    </citation>
    <scope>NUCLEOTIDE SEQUENCE [LARGE SCALE GENOMIC DNA]</scope>
    <source>
        <strain evidence="7 8">DSM 102234</strain>
    </source>
</reference>
<dbReference type="AlphaFoldDB" id="A0A7W6H142"/>
<dbReference type="Proteomes" id="UP000530268">
    <property type="component" value="Unassembled WGS sequence"/>
</dbReference>
<proteinExistence type="predicted"/>
<dbReference type="GO" id="GO:0016491">
    <property type="term" value="F:oxidoreductase activity"/>
    <property type="evidence" value="ECO:0007669"/>
    <property type="project" value="UniProtKB-KW"/>
</dbReference>
<feature type="signal peptide" evidence="3">
    <location>
        <begin position="1"/>
        <end position="18"/>
    </location>
</feature>
<keyword evidence="3" id="KW-0732">Signal</keyword>
<dbReference type="CDD" id="cd13865">
    <property type="entry name" value="CuRO_1_LCC_like_3"/>
    <property type="match status" value="1"/>
</dbReference>
<dbReference type="InterPro" id="IPR034279">
    <property type="entry name" value="CuRO_3_CopA"/>
</dbReference>
<dbReference type="GO" id="GO:0005507">
    <property type="term" value="F:copper ion binding"/>
    <property type="evidence" value="ECO:0007669"/>
    <property type="project" value="InterPro"/>
</dbReference>
<evidence type="ECO:0000313" key="8">
    <source>
        <dbReference type="Proteomes" id="UP000530268"/>
    </source>
</evidence>
<dbReference type="InterPro" id="IPR006311">
    <property type="entry name" value="TAT_signal"/>
</dbReference>
<dbReference type="RefSeq" id="WP_184565974.1">
    <property type="nucleotide sequence ID" value="NZ_JACIEI010000007.1"/>
</dbReference>
<feature type="domain" description="Plastocyanin-like" evidence="5">
    <location>
        <begin position="378"/>
        <end position="490"/>
    </location>
</feature>
<dbReference type="CDD" id="cd13896">
    <property type="entry name" value="CuRO_3_CopA"/>
    <property type="match status" value="1"/>
</dbReference>
<dbReference type="PROSITE" id="PS00080">
    <property type="entry name" value="MULTICOPPER_OXIDASE2"/>
    <property type="match status" value="1"/>
</dbReference>
<dbReference type="InterPro" id="IPR008972">
    <property type="entry name" value="Cupredoxin"/>
</dbReference>
<dbReference type="SUPFAM" id="SSF49503">
    <property type="entry name" value="Cupredoxins"/>
    <property type="match status" value="3"/>
</dbReference>
<dbReference type="PANTHER" id="PTHR11709">
    <property type="entry name" value="MULTI-COPPER OXIDASE"/>
    <property type="match status" value="1"/>
</dbReference>
<evidence type="ECO:0000259" key="4">
    <source>
        <dbReference type="Pfam" id="PF00394"/>
    </source>
</evidence>
<comment type="caution">
    <text evidence="7">The sequence shown here is derived from an EMBL/GenBank/DDBJ whole genome shotgun (WGS) entry which is preliminary data.</text>
</comment>
<feature type="domain" description="Plastocyanin-like" evidence="6">
    <location>
        <begin position="43"/>
        <end position="149"/>
    </location>
</feature>
<dbReference type="Gene3D" id="2.60.40.420">
    <property type="entry name" value="Cupredoxins - blue copper proteins"/>
    <property type="match status" value="3"/>
</dbReference>
<evidence type="ECO:0000256" key="3">
    <source>
        <dbReference type="SAM" id="SignalP"/>
    </source>
</evidence>
<dbReference type="PROSITE" id="PS51318">
    <property type="entry name" value="TAT"/>
    <property type="match status" value="1"/>
</dbReference>
<evidence type="ECO:0000256" key="1">
    <source>
        <dbReference type="ARBA" id="ARBA00022723"/>
    </source>
</evidence>
<evidence type="ECO:0000259" key="5">
    <source>
        <dbReference type="Pfam" id="PF07731"/>
    </source>
</evidence>